<evidence type="ECO:0000313" key="1">
    <source>
        <dbReference type="EMBL" id="URN94424.1"/>
    </source>
</evidence>
<name>A0A9J6ZEW4_9BACL</name>
<sequence>MSIQIEKLITEIPSQNRDIALYAKHVISSLEQFEDYHRRFVAAQALAGIKPVGDQEILFYETVRKIKDQVISTLEKTIDDLKHKGDKHHHKHFEDGVE</sequence>
<evidence type="ECO:0000313" key="2">
    <source>
        <dbReference type="Proteomes" id="UP001056756"/>
    </source>
</evidence>
<dbReference type="KEGG" id="plig:NAG76_21815"/>
<reference evidence="1" key="1">
    <citation type="submission" date="2022-05" db="EMBL/GenBank/DDBJ databases">
        <title>Novel bacterial taxa in a minimal lignocellulolytic consortium and its capacity to transform plastics disclosed by genome-resolved metagenomics.</title>
        <authorList>
            <person name="Rodriguez C.A.D."/>
            <person name="Diaz-Garcia L."/>
            <person name="Herrera K."/>
            <person name="Tarazona N.A."/>
            <person name="Sproer C."/>
            <person name="Overmann J."/>
            <person name="Jimenez D.J."/>
        </authorList>
    </citation>
    <scope>NUCLEOTIDE SEQUENCE</scope>
    <source>
        <strain evidence="1">MAG5</strain>
    </source>
</reference>
<dbReference type="EMBL" id="CP097899">
    <property type="protein sequence ID" value="URN94424.1"/>
    <property type="molecule type" value="Genomic_DNA"/>
</dbReference>
<proteinExistence type="predicted"/>
<gene>
    <name evidence="1" type="ORF">NAG76_21815</name>
</gene>
<organism evidence="1 2">
    <name type="scientific">Candidatus Pristimantibacillus lignocellulolyticus</name>
    <dbReference type="NCBI Taxonomy" id="2994561"/>
    <lineage>
        <taxon>Bacteria</taxon>
        <taxon>Bacillati</taxon>
        <taxon>Bacillota</taxon>
        <taxon>Bacilli</taxon>
        <taxon>Bacillales</taxon>
        <taxon>Paenibacillaceae</taxon>
        <taxon>Candidatus Pristimantibacillus</taxon>
    </lineage>
</organism>
<protein>
    <submittedName>
        <fullName evidence="1">Uncharacterized protein</fullName>
    </submittedName>
</protein>
<dbReference type="Proteomes" id="UP001056756">
    <property type="component" value="Chromosome"/>
</dbReference>
<accession>A0A9J6ZEW4</accession>
<dbReference type="AlphaFoldDB" id="A0A9J6ZEW4"/>